<dbReference type="AlphaFoldDB" id="C4JZ18"/>
<dbReference type="GeneID" id="8444532"/>
<reference evidence="2" key="1">
    <citation type="journal article" date="2009" name="Genome Res.">
        <title>Comparative genomic analyses of the human fungal pathogens Coccidioides and their relatives.</title>
        <authorList>
            <person name="Sharpton T.J."/>
            <person name="Stajich J.E."/>
            <person name="Rounsley S.D."/>
            <person name="Gardner M.J."/>
            <person name="Wortman J.R."/>
            <person name="Jordar V.S."/>
            <person name="Maiti R."/>
            <person name="Kodira C.D."/>
            <person name="Neafsey D.E."/>
            <person name="Zeng Q."/>
            <person name="Hung C.-Y."/>
            <person name="McMahan C."/>
            <person name="Muszewska A."/>
            <person name="Grynberg M."/>
            <person name="Mandel M.A."/>
            <person name="Kellner E.M."/>
            <person name="Barker B.M."/>
            <person name="Galgiani J.N."/>
            <person name="Orbach M.J."/>
            <person name="Kirkland T.N."/>
            <person name="Cole G.T."/>
            <person name="Henn M.R."/>
            <person name="Birren B.W."/>
            <person name="Taylor J.W."/>
        </authorList>
    </citation>
    <scope>NUCLEOTIDE SEQUENCE [LARGE SCALE GENOMIC DNA]</scope>
    <source>
        <strain evidence="2">UAMH 1704</strain>
    </source>
</reference>
<dbReference type="KEGG" id="ure:UREG_07419"/>
<dbReference type="InParanoid" id="C4JZ18"/>
<accession>C4JZ18</accession>
<dbReference type="EMBL" id="CH476619">
    <property type="protein sequence ID" value="EEP82554.1"/>
    <property type="molecule type" value="Genomic_DNA"/>
</dbReference>
<dbReference type="HOGENOM" id="CLU_1321768_0_0_1"/>
<dbReference type="Proteomes" id="UP000002058">
    <property type="component" value="Unassembled WGS sequence"/>
</dbReference>
<dbReference type="VEuPathDB" id="FungiDB:UREG_07419"/>
<evidence type="ECO:0000313" key="1">
    <source>
        <dbReference type="EMBL" id="EEP82554.1"/>
    </source>
</evidence>
<gene>
    <name evidence="1" type="ORF">UREG_07419</name>
</gene>
<evidence type="ECO:0000313" key="2">
    <source>
        <dbReference type="Proteomes" id="UP000002058"/>
    </source>
</evidence>
<proteinExistence type="predicted"/>
<name>C4JZ18_UNCRE</name>
<dbReference type="RefSeq" id="XP_002582646.1">
    <property type="nucleotide sequence ID" value="XM_002582600.1"/>
</dbReference>
<organism evidence="1 2">
    <name type="scientific">Uncinocarpus reesii (strain UAMH 1704)</name>
    <dbReference type="NCBI Taxonomy" id="336963"/>
    <lineage>
        <taxon>Eukaryota</taxon>
        <taxon>Fungi</taxon>
        <taxon>Dikarya</taxon>
        <taxon>Ascomycota</taxon>
        <taxon>Pezizomycotina</taxon>
        <taxon>Eurotiomycetes</taxon>
        <taxon>Eurotiomycetidae</taxon>
        <taxon>Onygenales</taxon>
        <taxon>Onygenaceae</taxon>
        <taxon>Uncinocarpus</taxon>
    </lineage>
</organism>
<protein>
    <submittedName>
        <fullName evidence="1">Uncharacterized protein</fullName>
    </submittedName>
</protein>
<sequence>MSDNVAGLKRWGTRNRGSLKILARPRGIPKGIYAQNAVINHARTTRLFSEFPEMPTPTQLFLRFTSPSSPMPLPFPEEPASFSVTVSSLESETFDEEAELLPPSLKPRDSSDVVPVKLNALRRPLGRSLKLGATGLRLPLARPPITGISYVVARQMYSRISYRMIKAQGPIVNVPRMIYQTLNNGSRRGPGITAQFGCRDKCHEQGKK</sequence>
<keyword evidence="2" id="KW-1185">Reference proteome</keyword>